<comment type="similarity">
    <text evidence="8">Belongs to the NhaC Na(+)/H(+) (TC 2.A.35) antiporter family.</text>
</comment>
<evidence type="ECO:0000256" key="4">
    <source>
        <dbReference type="ARBA" id="ARBA00022475"/>
    </source>
</evidence>
<keyword evidence="12" id="KW-1185">Reference proteome</keyword>
<evidence type="ECO:0000256" key="9">
    <source>
        <dbReference type="SAM" id="Phobius"/>
    </source>
</evidence>
<protein>
    <submittedName>
        <fullName evidence="11">Na+/H+ antiporter NhaC</fullName>
    </submittedName>
</protein>
<feature type="transmembrane region" description="Helical" evidence="9">
    <location>
        <begin position="86"/>
        <end position="104"/>
    </location>
</feature>
<feature type="transmembrane region" description="Helical" evidence="9">
    <location>
        <begin position="46"/>
        <end position="65"/>
    </location>
</feature>
<evidence type="ECO:0000256" key="3">
    <source>
        <dbReference type="ARBA" id="ARBA00022449"/>
    </source>
</evidence>
<keyword evidence="6 9" id="KW-1133">Transmembrane helix</keyword>
<dbReference type="Proteomes" id="UP000319941">
    <property type="component" value="Unassembled WGS sequence"/>
</dbReference>
<evidence type="ECO:0000256" key="1">
    <source>
        <dbReference type="ARBA" id="ARBA00004651"/>
    </source>
</evidence>
<dbReference type="NCBIfam" id="TIGR00931">
    <property type="entry name" value="antiport_nhaC"/>
    <property type="match status" value="1"/>
</dbReference>
<keyword evidence="2" id="KW-0813">Transport</keyword>
<evidence type="ECO:0000256" key="7">
    <source>
        <dbReference type="ARBA" id="ARBA00023136"/>
    </source>
</evidence>
<feature type="transmembrane region" description="Helical" evidence="9">
    <location>
        <begin position="272"/>
        <end position="290"/>
    </location>
</feature>
<dbReference type="RefSeq" id="WP_024953140.1">
    <property type="nucleotide sequence ID" value="NZ_CAWOWR010000024.1"/>
</dbReference>
<proteinExistence type="inferred from homology"/>
<keyword evidence="3" id="KW-0050">Antiport</keyword>
<keyword evidence="7 9" id="KW-0472">Membrane</keyword>
<evidence type="ECO:0000256" key="6">
    <source>
        <dbReference type="ARBA" id="ARBA00022989"/>
    </source>
</evidence>
<evidence type="ECO:0000256" key="8">
    <source>
        <dbReference type="ARBA" id="ARBA00038435"/>
    </source>
</evidence>
<feature type="transmembrane region" description="Helical" evidence="9">
    <location>
        <begin position="20"/>
        <end position="40"/>
    </location>
</feature>
<organism evidence="11 12">
    <name type="scientific">Cobetia crustatorum</name>
    <dbReference type="NCBI Taxonomy" id="553385"/>
    <lineage>
        <taxon>Bacteria</taxon>
        <taxon>Pseudomonadati</taxon>
        <taxon>Pseudomonadota</taxon>
        <taxon>Gammaproteobacteria</taxon>
        <taxon>Oceanospirillales</taxon>
        <taxon>Halomonadaceae</taxon>
        <taxon>Cobetia</taxon>
    </lineage>
</organism>
<feature type="transmembrane region" description="Helical" evidence="9">
    <location>
        <begin position="339"/>
        <end position="360"/>
    </location>
</feature>
<feature type="domain" description="Na+/H+ antiporter NhaC-like C-terminal" evidence="10">
    <location>
        <begin position="174"/>
        <end position="483"/>
    </location>
</feature>
<evidence type="ECO:0000256" key="2">
    <source>
        <dbReference type="ARBA" id="ARBA00022448"/>
    </source>
</evidence>
<comment type="caution">
    <text evidence="11">The sequence shown here is derived from an EMBL/GenBank/DDBJ whole genome shotgun (WGS) entry which is preliminary data.</text>
</comment>
<dbReference type="InterPro" id="IPR018461">
    <property type="entry name" value="Na/H_Antiport_NhaC-like_C"/>
</dbReference>
<dbReference type="AlphaFoldDB" id="A0A558HFD8"/>
<accession>A0A558HFD8</accession>
<sequence length="519" mass="54725">MQQQSDKTGEGSVCRPPSLLDALIPIVLVIAMLVLAVVLFGADASWGPNQVALLSGGMIAGLIGLKNGYRWSDIEDGINKGIQISLGAILILLAVGAMIGTWILGGTVPAMIYYGLDVIAPQYFYASACLLCALVALSVGSSWTVAGTIGIGLIGIADGLGLSEAITAGAVISGAYFGDKLSPLSDTTNLAPAAAGTTLFAHIRHMLWTTVPSLVLAMLGFLWLGHDAVASLQTPEQVETLRLQLAEQFNIGLHLLIPLLVLLVMAVRQMPAFPTIFLGAVLGGIFAVVFQPQAVVGLANVADMSTAMALLKGVWMSMFDGYVSASGDEVIDSLLTKGGMSSMLNTVWLILSAMTFGGVIERLGLLERLVQSLLGATRNAGSLIITTLGTCLASNVVTGDQYISVILPGRMYRAEFRRRGLAPVNLSRALEDSGTITSPLIPWNSCGAYMAATLGVATLSYLPFALFNLINLALAIIYAMVGFKLERLEEGELEEEVEPTSLAESLVLETPHEPVTEMR</sequence>
<evidence type="ECO:0000313" key="11">
    <source>
        <dbReference type="EMBL" id="TVU67849.1"/>
    </source>
</evidence>
<feature type="transmembrane region" description="Helical" evidence="9">
    <location>
        <begin position="297"/>
        <end position="319"/>
    </location>
</feature>
<dbReference type="PANTHER" id="PTHR33451:SF3">
    <property type="entry name" value="MALATE-2H(+)_NA(+)-LACTATE ANTIPORTER"/>
    <property type="match status" value="1"/>
</dbReference>
<evidence type="ECO:0000256" key="5">
    <source>
        <dbReference type="ARBA" id="ARBA00022692"/>
    </source>
</evidence>
<comment type="subcellular location">
    <subcellularLocation>
        <location evidence="1">Cell membrane</location>
        <topology evidence="1">Multi-pass membrane protein</topology>
    </subcellularLocation>
</comment>
<reference evidence="11 12" key="1">
    <citation type="submission" date="2019-07" db="EMBL/GenBank/DDBJ databases">
        <title>Diversity of Bacteria from Kongsfjorden, Arctic.</title>
        <authorList>
            <person name="Yu Y."/>
        </authorList>
    </citation>
    <scope>NUCLEOTIDE SEQUENCE [LARGE SCALE GENOMIC DNA]</scope>
    <source>
        <strain evidence="11 12">SM1923</strain>
    </source>
</reference>
<feature type="transmembrane region" description="Helical" evidence="9">
    <location>
        <begin position="245"/>
        <end position="266"/>
    </location>
</feature>
<feature type="transmembrane region" description="Helical" evidence="9">
    <location>
        <begin position="153"/>
        <end position="177"/>
    </location>
</feature>
<dbReference type="GO" id="GO:0005886">
    <property type="term" value="C:plasma membrane"/>
    <property type="evidence" value="ECO:0007669"/>
    <property type="project" value="UniProtKB-SubCell"/>
</dbReference>
<keyword evidence="4" id="KW-1003">Cell membrane</keyword>
<feature type="transmembrane region" description="Helical" evidence="9">
    <location>
        <begin position="124"/>
        <end position="146"/>
    </location>
</feature>
<dbReference type="Pfam" id="PF03553">
    <property type="entry name" value="Na_H_antiporter"/>
    <property type="match status" value="1"/>
</dbReference>
<dbReference type="OrthoDB" id="9762978at2"/>
<evidence type="ECO:0000259" key="10">
    <source>
        <dbReference type="Pfam" id="PF03553"/>
    </source>
</evidence>
<dbReference type="InterPro" id="IPR052180">
    <property type="entry name" value="NhaC_Na-H+_Antiporter"/>
</dbReference>
<gene>
    <name evidence="11" type="primary">nhaC</name>
    <name evidence="11" type="ORF">FQP86_15900</name>
</gene>
<keyword evidence="5 9" id="KW-0812">Transmembrane</keyword>
<evidence type="ECO:0000313" key="12">
    <source>
        <dbReference type="Proteomes" id="UP000319941"/>
    </source>
</evidence>
<dbReference type="InterPro" id="IPR004770">
    <property type="entry name" value="Na/H_antiport_NhaC"/>
</dbReference>
<dbReference type="EMBL" id="VNFH01000012">
    <property type="protein sequence ID" value="TVU67849.1"/>
    <property type="molecule type" value="Genomic_DNA"/>
</dbReference>
<name>A0A558HFD8_9GAMM</name>
<feature type="transmembrane region" description="Helical" evidence="9">
    <location>
        <begin position="206"/>
        <end position="224"/>
    </location>
</feature>
<dbReference type="GO" id="GO:0015297">
    <property type="term" value="F:antiporter activity"/>
    <property type="evidence" value="ECO:0007669"/>
    <property type="project" value="UniProtKB-KW"/>
</dbReference>
<dbReference type="PANTHER" id="PTHR33451">
    <property type="entry name" value="MALATE-2H(+)/NA(+)-LACTATE ANTIPORTER"/>
    <property type="match status" value="1"/>
</dbReference>
<feature type="transmembrane region" description="Helical" evidence="9">
    <location>
        <begin position="461"/>
        <end position="481"/>
    </location>
</feature>